<dbReference type="InterPro" id="IPR002921">
    <property type="entry name" value="Fungal_lipase-type"/>
</dbReference>
<feature type="domain" description="Fungal lipase-type" evidence="1">
    <location>
        <begin position="113"/>
        <end position="251"/>
    </location>
</feature>
<dbReference type="GO" id="GO:0006629">
    <property type="term" value="P:lipid metabolic process"/>
    <property type="evidence" value="ECO:0007669"/>
    <property type="project" value="InterPro"/>
</dbReference>
<protein>
    <recommendedName>
        <fullName evidence="1">Fungal lipase-type domain-containing protein</fullName>
    </recommendedName>
</protein>
<sequence length="318" mass="35261">MLRKRLGALACALGVAANEPFDVGRLPTLSGEGNASAYDEQVALFYASLAQASYCGKTPALMDWTCTACLRSGVAVRKGSVRTVENTDKMQFRPSFLYAARLEVDRPEDDGCIVAFRGSDTVPHWLMDSEFWRTGFAKVECRNCFVEDGFYSVWESVREQLTDALADIGCGVNGSTRVVYVTGHSVGAALATFAMFDLSRLGFAVRQSYNFESPRVGTYGWAIGFRRQLAMDVPVYRVTHNKDPIPHVPPLLLGYQHIDREVHYDETGKFTVCDGVQHCPNRFFVPGLEDFKDHCHIPLVGNLCQCNESGTELQEVSV</sequence>
<dbReference type="PANTHER" id="PTHR45856:SF25">
    <property type="entry name" value="FUNGAL LIPASE-LIKE DOMAIN-CONTAINING PROTEIN"/>
    <property type="match status" value="1"/>
</dbReference>
<name>A0A7S1A7Y7_NOCSC</name>
<dbReference type="EMBL" id="HBFQ01026998">
    <property type="protein sequence ID" value="CAD8844730.1"/>
    <property type="molecule type" value="Transcribed_RNA"/>
</dbReference>
<dbReference type="InterPro" id="IPR051218">
    <property type="entry name" value="Sec_MonoDiacylglyc_Lipase"/>
</dbReference>
<dbReference type="AlphaFoldDB" id="A0A7S1A7Y7"/>
<dbReference type="InterPro" id="IPR029058">
    <property type="entry name" value="AB_hydrolase_fold"/>
</dbReference>
<reference evidence="2" key="1">
    <citation type="submission" date="2021-01" db="EMBL/GenBank/DDBJ databases">
        <authorList>
            <person name="Corre E."/>
            <person name="Pelletier E."/>
            <person name="Niang G."/>
            <person name="Scheremetjew M."/>
            <person name="Finn R."/>
            <person name="Kale V."/>
            <person name="Holt S."/>
            <person name="Cochrane G."/>
            <person name="Meng A."/>
            <person name="Brown T."/>
            <person name="Cohen L."/>
        </authorList>
    </citation>
    <scope>NUCLEOTIDE SEQUENCE</scope>
</reference>
<dbReference type="CDD" id="cd00519">
    <property type="entry name" value="Lipase_3"/>
    <property type="match status" value="1"/>
</dbReference>
<gene>
    <name evidence="2" type="ORF">NSCI0253_LOCUS19080</name>
</gene>
<evidence type="ECO:0000259" key="1">
    <source>
        <dbReference type="Pfam" id="PF01764"/>
    </source>
</evidence>
<dbReference type="PANTHER" id="PTHR45856">
    <property type="entry name" value="ALPHA/BETA-HYDROLASES SUPERFAMILY PROTEIN"/>
    <property type="match status" value="1"/>
</dbReference>
<evidence type="ECO:0000313" key="2">
    <source>
        <dbReference type="EMBL" id="CAD8844730.1"/>
    </source>
</evidence>
<dbReference type="Gene3D" id="3.40.50.1820">
    <property type="entry name" value="alpha/beta hydrolase"/>
    <property type="match status" value="1"/>
</dbReference>
<organism evidence="2">
    <name type="scientific">Noctiluca scintillans</name>
    <name type="common">Sea sparkle</name>
    <name type="synonym">Red tide dinoflagellate</name>
    <dbReference type="NCBI Taxonomy" id="2966"/>
    <lineage>
        <taxon>Eukaryota</taxon>
        <taxon>Sar</taxon>
        <taxon>Alveolata</taxon>
        <taxon>Dinophyceae</taxon>
        <taxon>Noctilucales</taxon>
        <taxon>Noctilucaceae</taxon>
        <taxon>Noctiluca</taxon>
    </lineage>
</organism>
<proteinExistence type="predicted"/>
<dbReference type="SUPFAM" id="SSF53474">
    <property type="entry name" value="alpha/beta-Hydrolases"/>
    <property type="match status" value="1"/>
</dbReference>
<accession>A0A7S1A7Y7</accession>
<dbReference type="Pfam" id="PF01764">
    <property type="entry name" value="Lipase_3"/>
    <property type="match status" value="1"/>
</dbReference>